<dbReference type="OrthoDB" id="3233403at2759"/>
<organism evidence="1 2">
    <name type="scientific">Suillus subaureus</name>
    <dbReference type="NCBI Taxonomy" id="48587"/>
    <lineage>
        <taxon>Eukaryota</taxon>
        <taxon>Fungi</taxon>
        <taxon>Dikarya</taxon>
        <taxon>Basidiomycota</taxon>
        <taxon>Agaricomycotina</taxon>
        <taxon>Agaricomycetes</taxon>
        <taxon>Agaricomycetidae</taxon>
        <taxon>Boletales</taxon>
        <taxon>Suillineae</taxon>
        <taxon>Suillaceae</taxon>
        <taxon>Suillus</taxon>
    </lineage>
</organism>
<sequence>MPPVDFLQSSSLESFWHVHNLIHVDPIFVSTCNHPQHPVYYQLATFLCCLGAKSGLKTAGVMSIAKGSVAHLAWPGGQRRQFLSGEMADWGFPGCIGIADDNGSYIHLENKPTENGFAYWCCKKFYAATCDHQAIFTSYDFGWPGSVQDSQAAYFWQHEYILVDKGTLLRNLCCDVLT</sequence>
<dbReference type="AlphaFoldDB" id="A0A9P7JAV9"/>
<proteinExistence type="predicted"/>
<reference evidence="1" key="1">
    <citation type="journal article" date="2020" name="New Phytol.">
        <title>Comparative genomics reveals dynamic genome evolution in host specialist ectomycorrhizal fungi.</title>
        <authorList>
            <person name="Lofgren L.A."/>
            <person name="Nguyen N.H."/>
            <person name="Vilgalys R."/>
            <person name="Ruytinx J."/>
            <person name="Liao H.L."/>
            <person name="Branco S."/>
            <person name="Kuo A."/>
            <person name="LaButti K."/>
            <person name="Lipzen A."/>
            <person name="Andreopoulos W."/>
            <person name="Pangilinan J."/>
            <person name="Riley R."/>
            <person name="Hundley H."/>
            <person name="Na H."/>
            <person name="Barry K."/>
            <person name="Grigoriev I.V."/>
            <person name="Stajich J.E."/>
            <person name="Kennedy P.G."/>
        </authorList>
    </citation>
    <scope>NUCLEOTIDE SEQUENCE</scope>
    <source>
        <strain evidence="1">MN1</strain>
    </source>
</reference>
<dbReference type="GeneID" id="64632542"/>
<dbReference type="RefSeq" id="XP_041190151.1">
    <property type="nucleotide sequence ID" value="XM_041338526.1"/>
</dbReference>
<protein>
    <recommendedName>
        <fullName evidence="3">DDE Tnp4 domain-containing protein</fullName>
    </recommendedName>
</protein>
<evidence type="ECO:0008006" key="3">
    <source>
        <dbReference type="Google" id="ProtNLM"/>
    </source>
</evidence>
<evidence type="ECO:0000313" key="2">
    <source>
        <dbReference type="Proteomes" id="UP000807769"/>
    </source>
</evidence>
<dbReference type="Proteomes" id="UP000807769">
    <property type="component" value="Unassembled WGS sequence"/>
</dbReference>
<evidence type="ECO:0000313" key="1">
    <source>
        <dbReference type="EMBL" id="KAG1811730.1"/>
    </source>
</evidence>
<gene>
    <name evidence="1" type="ORF">BJ212DRAFT_1448307</name>
</gene>
<name>A0A9P7JAV9_9AGAM</name>
<dbReference type="EMBL" id="JABBWG010000028">
    <property type="protein sequence ID" value="KAG1811730.1"/>
    <property type="molecule type" value="Genomic_DNA"/>
</dbReference>
<accession>A0A9P7JAV9</accession>
<keyword evidence="2" id="KW-1185">Reference proteome</keyword>
<comment type="caution">
    <text evidence="1">The sequence shown here is derived from an EMBL/GenBank/DDBJ whole genome shotgun (WGS) entry which is preliminary data.</text>
</comment>